<dbReference type="Proteomes" id="UP000294947">
    <property type="component" value="Unassembled WGS sequence"/>
</dbReference>
<sequence>MKTTTAPVSRGPEAASPPAVPQPRAGEEAAANAPTPAGGRPSPHLPAPHRIPPGTRVQARVFGELMEGHVLPHDTSTVGRLPLVPVQFGEFCCNLLPTDLSIMDTPGTAG</sequence>
<dbReference type="EMBL" id="SMKW01000024">
    <property type="protein sequence ID" value="TDD49649.1"/>
    <property type="molecule type" value="Genomic_DNA"/>
</dbReference>
<reference evidence="2 3" key="1">
    <citation type="submission" date="2019-03" db="EMBL/GenBank/DDBJ databases">
        <title>Draft genome sequences of novel Actinobacteria.</title>
        <authorList>
            <person name="Sahin N."/>
            <person name="Ay H."/>
            <person name="Saygin H."/>
        </authorList>
    </citation>
    <scope>NUCLEOTIDE SEQUENCE [LARGE SCALE GENOMIC DNA]</scope>
    <source>
        <strain evidence="2 3">7K502</strain>
    </source>
</reference>
<keyword evidence="3" id="KW-1185">Reference proteome</keyword>
<evidence type="ECO:0000313" key="2">
    <source>
        <dbReference type="EMBL" id="TDD49649.1"/>
    </source>
</evidence>
<comment type="caution">
    <text evidence="2">The sequence shown here is derived from an EMBL/GenBank/DDBJ whole genome shotgun (WGS) entry which is preliminary data.</text>
</comment>
<organism evidence="2 3">
    <name type="scientific">Saccharopolyspora elongata</name>
    <dbReference type="NCBI Taxonomy" id="2530387"/>
    <lineage>
        <taxon>Bacteria</taxon>
        <taxon>Bacillati</taxon>
        <taxon>Actinomycetota</taxon>
        <taxon>Actinomycetes</taxon>
        <taxon>Pseudonocardiales</taxon>
        <taxon>Pseudonocardiaceae</taxon>
        <taxon>Saccharopolyspora</taxon>
    </lineage>
</organism>
<evidence type="ECO:0000256" key="1">
    <source>
        <dbReference type="SAM" id="MobiDB-lite"/>
    </source>
</evidence>
<gene>
    <name evidence="2" type="ORF">E1288_19260</name>
</gene>
<feature type="region of interest" description="Disordered" evidence="1">
    <location>
        <begin position="1"/>
        <end position="54"/>
    </location>
</feature>
<name>A0A4R4YYV7_9PSEU</name>
<accession>A0A4R4YYV7</accession>
<proteinExistence type="predicted"/>
<evidence type="ECO:0000313" key="3">
    <source>
        <dbReference type="Proteomes" id="UP000294947"/>
    </source>
</evidence>
<dbReference type="AlphaFoldDB" id="A0A4R4YYV7"/>
<protein>
    <submittedName>
        <fullName evidence="2">Uncharacterized protein</fullName>
    </submittedName>
</protein>